<dbReference type="GO" id="GO:0030154">
    <property type="term" value="P:cell differentiation"/>
    <property type="evidence" value="ECO:0007669"/>
    <property type="project" value="UniProtKB-ARBA"/>
</dbReference>
<keyword evidence="2" id="KW-0812">Transmembrane</keyword>
<dbReference type="PANTHER" id="PTHR23278">
    <property type="entry name" value="SIDESTEP PROTEIN"/>
    <property type="match status" value="1"/>
</dbReference>
<dbReference type="Pfam" id="PF07686">
    <property type="entry name" value="V-set"/>
    <property type="match status" value="1"/>
</dbReference>
<dbReference type="Pfam" id="PF07679">
    <property type="entry name" value="I-set"/>
    <property type="match status" value="1"/>
</dbReference>
<reference evidence="9 11" key="1">
    <citation type="submission" date="2008-03" db="EMBL/GenBank/DDBJ databases">
        <title>Annotation of Ixodes scapularis.</title>
        <authorList>
            <consortium name="Ixodes scapularis Genome Project Consortium"/>
            <person name="Caler E."/>
            <person name="Hannick L.I."/>
            <person name="Bidwell S."/>
            <person name="Joardar V."/>
            <person name="Thiagarajan M."/>
            <person name="Amedeo P."/>
            <person name="Galinsky K.J."/>
            <person name="Schobel S."/>
            <person name="Inman J."/>
            <person name="Hostetler J."/>
            <person name="Miller J."/>
            <person name="Hammond M."/>
            <person name="Megy K."/>
            <person name="Lawson D."/>
            <person name="Kodira C."/>
            <person name="Sutton G."/>
            <person name="Meyer J."/>
            <person name="Hill C.A."/>
            <person name="Birren B."/>
            <person name="Nene V."/>
            <person name="Collins F."/>
            <person name="Alarcon-Chaidez F."/>
            <person name="Wikel S."/>
            <person name="Strausberg R."/>
        </authorList>
    </citation>
    <scope>NUCLEOTIDE SEQUENCE [LARGE SCALE GENOMIC DNA]</scope>
    <source>
        <strain evidence="11">Wikel</strain>
        <strain evidence="9">Wikel colony</strain>
    </source>
</reference>
<dbReference type="AlphaFoldDB" id="B7QLR8"/>
<evidence type="ECO:0000256" key="3">
    <source>
        <dbReference type="ARBA" id="ARBA00022737"/>
    </source>
</evidence>
<dbReference type="VEuPathDB" id="VectorBase:ISCW014090"/>
<dbReference type="HOGENOM" id="CLU_005939_1_0_1"/>
<dbReference type="InterPro" id="IPR013783">
    <property type="entry name" value="Ig-like_fold"/>
</dbReference>
<dbReference type="EMBL" id="ABJB010745691">
    <property type="status" value="NOT_ANNOTATED_CDS"/>
    <property type="molecule type" value="Genomic_DNA"/>
</dbReference>
<dbReference type="EMBL" id="ABJB010661424">
    <property type="status" value="NOT_ANNOTATED_CDS"/>
    <property type="molecule type" value="Genomic_DNA"/>
</dbReference>
<evidence type="ECO:0000313" key="11">
    <source>
        <dbReference type="Proteomes" id="UP000001555"/>
    </source>
</evidence>
<dbReference type="InterPro" id="IPR013106">
    <property type="entry name" value="Ig_V-set"/>
</dbReference>
<keyword evidence="11" id="KW-1185">Reference proteome</keyword>
<dbReference type="InterPro" id="IPR036179">
    <property type="entry name" value="Ig-like_dom_sf"/>
</dbReference>
<evidence type="ECO:0000313" key="10">
    <source>
        <dbReference type="EnsemblMetazoa" id="ISCW014090-PA"/>
    </source>
</evidence>
<dbReference type="PaxDb" id="6945-B7QLR8"/>
<dbReference type="EMBL" id="ABJB010546955">
    <property type="status" value="NOT_ANNOTATED_CDS"/>
    <property type="molecule type" value="Genomic_DNA"/>
</dbReference>
<dbReference type="InterPro" id="IPR036116">
    <property type="entry name" value="FN3_sf"/>
</dbReference>
<dbReference type="InterPro" id="IPR013162">
    <property type="entry name" value="CD80_C2-set"/>
</dbReference>
<feature type="domain" description="Fibronectin type-III" evidence="8">
    <location>
        <begin position="530"/>
        <end position="619"/>
    </location>
</feature>
<dbReference type="Pfam" id="PF00041">
    <property type="entry name" value="fn3"/>
    <property type="match status" value="1"/>
</dbReference>
<organism>
    <name type="scientific">Ixodes scapularis</name>
    <name type="common">Black-legged tick</name>
    <name type="synonym">Deer tick</name>
    <dbReference type="NCBI Taxonomy" id="6945"/>
    <lineage>
        <taxon>Eukaryota</taxon>
        <taxon>Metazoa</taxon>
        <taxon>Ecdysozoa</taxon>
        <taxon>Arthropoda</taxon>
        <taxon>Chelicerata</taxon>
        <taxon>Arachnida</taxon>
        <taxon>Acari</taxon>
        <taxon>Parasitiformes</taxon>
        <taxon>Ixodida</taxon>
        <taxon>Ixodoidea</taxon>
        <taxon>Ixodidae</taxon>
        <taxon>Ixodinae</taxon>
        <taxon>Ixodes</taxon>
    </lineage>
</organism>
<evidence type="ECO:0000256" key="6">
    <source>
        <dbReference type="ARBA" id="ARBA00023157"/>
    </source>
</evidence>
<dbReference type="SUPFAM" id="SSF49265">
    <property type="entry name" value="Fibronectin type III"/>
    <property type="match status" value="1"/>
</dbReference>
<feature type="domain" description="Ig-like" evidence="7">
    <location>
        <begin position="328"/>
        <end position="418"/>
    </location>
</feature>
<dbReference type="SMART" id="SM00408">
    <property type="entry name" value="IGc2"/>
    <property type="match status" value="5"/>
</dbReference>
<dbReference type="EMBL" id="DS967482">
    <property type="protein sequence ID" value="EEC19790.1"/>
    <property type="molecule type" value="Genomic_DNA"/>
</dbReference>
<dbReference type="EMBL" id="ABJB010558036">
    <property type="status" value="NOT_ANNOTATED_CDS"/>
    <property type="molecule type" value="Genomic_DNA"/>
</dbReference>
<reference evidence="10" key="2">
    <citation type="submission" date="2020-05" db="UniProtKB">
        <authorList>
            <consortium name="EnsemblMetazoa"/>
        </authorList>
    </citation>
    <scope>IDENTIFICATION</scope>
    <source>
        <strain evidence="10">wikel</strain>
    </source>
</reference>
<protein>
    <submittedName>
        <fullName evidence="9 10">Sidestep protein, putative</fullName>
    </submittedName>
</protein>
<dbReference type="InterPro" id="IPR003961">
    <property type="entry name" value="FN3_dom"/>
</dbReference>
<dbReference type="CDD" id="cd00096">
    <property type="entry name" value="Ig"/>
    <property type="match status" value="1"/>
</dbReference>
<evidence type="ECO:0000313" key="9">
    <source>
        <dbReference type="EMBL" id="EEC19790.1"/>
    </source>
</evidence>
<evidence type="ECO:0000259" key="7">
    <source>
        <dbReference type="PROSITE" id="PS50835"/>
    </source>
</evidence>
<dbReference type="VEuPathDB" id="VectorBase:ISCP_031401"/>
<dbReference type="EnsemblMetazoa" id="ISCW014090-RA">
    <property type="protein sequence ID" value="ISCW014090-PA"/>
    <property type="gene ID" value="ISCW014090"/>
</dbReference>
<dbReference type="VEuPathDB" id="VectorBase:ISCI014090"/>
<dbReference type="OrthoDB" id="6250964at2759"/>
<dbReference type="SMART" id="SM00060">
    <property type="entry name" value="FN3"/>
    <property type="match status" value="1"/>
</dbReference>
<dbReference type="PROSITE" id="PS50853">
    <property type="entry name" value="FN3"/>
    <property type="match status" value="1"/>
</dbReference>
<dbReference type="Gene3D" id="2.60.40.10">
    <property type="entry name" value="Immunoglobulins"/>
    <property type="match status" value="6"/>
</dbReference>
<dbReference type="EMBL" id="ABJB010233450">
    <property type="status" value="NOT_ANNOTATED_CDS"/>
    <property type="molecule type" value="Genomic_DNA"/>
</dbReference>
<dbReference type="InterPro" id="IPR003599">
    <property type="entry name" value="Ig_sub"/>
</dbReference>
<dbReference type="InterPro" id="IPR013098">
    <property type="entry name" value="Ig_I-set"/>
</dbReference>
<dbReference type="PROSITE" id="PS50835">
    <property type="entry name" value="IG_LIKE"/>
    <property type="match status" value="5"/>
</dbReference>
<dbReference type="EMBL" id="ABJB010035485">
    <property type="status" value="NOT_ANNOTATED_CDS"/>
    <property type="molecule type" value="Genomic_DNA"/>
</dbReference>
<evidence type="ECO:0000256" key="4">
    <source>
        <dbReference type="ARBA" id="ARBA00022989"/>
    </source>
</evidence>
<dbReference type="EMBL" id="ABJB011071399">
    <property type="status" value="NOT_ANNOTATED_CDS"/>
    <property type="molecule type" value="Genomic_DNA"/>
</dbReference>
<dbReference type="InterPro" id="IPR003598">
    <property type="entry name" value="Ig_sub2"/>
</dbReference>
<keyword evidence="3" id="KW-0677">Repeat</keyword>
<proteinExistence type="predicted"/>
<feature type="domain" description="Ig-like" evidence="7">
    <location>
        <begin position="430"/>
        <end position="516"/>
    </location>
</feature>
<feature type="domain" description="Ig-like" evidence="7">
    <location>
        <begin position="126"/>
        <end position="221"/>
    </location>
</feature>
<dbReference type="GO" id="GO:0016020">
    <property type="term" value="C:membrane"/>
    <property type="evidence" value="ECO:0007669"/>
    <property type="project" value="UniProtKB-SubCell"/>
</dbReference>
<gene>
    <name evidence="9" type="ORF">IscW_ISCW014090</name>
</gene>
<keyword evidence="6" id="KW-1015">Disulfide bond</keyword>
<dbReference type="SMART" id="SM00409">
    <property type="entry name" value="IG"/>
    <property type="match status" value="5"/>
</dbReference>
<dbReference type="Proteomes" id="UP000001555">
    <property type="component" value="Unassembled WGS sequence"/>
</dbReference>
<sequence length="662" mass="72544">MIRAAEAQLLTALEGSQVQLACDITAPGPGDFPVRIRWFKDSGPNPVYSVEVNPKTGSLSQIRQSAQLTSLQGRAYFSVIQSPAVLSVDRLRYSDNGTYVCAVDFKKDWTRRLTTHLVVIVPPKQPLILDENGTAIENMTRPYLEGDDLTLTCDVYDGKPEPMVTWWRGAELLQQVLSRTPNGNPRATLFRLKLTREDYLAKLTCTAANSNVTEPVSTSITVNMYLQPVSVEIKGPRGPLSADLSAQVICQVNGSRPGASVHWFLGPYQLNDTETHVMSPNTTLGVLHFVPSNMDHAARLRCVATNSVPSPRNLVLEDSWNLDVHYKPLVHLRLGSGLNPASIHEGIDIYFECSVRANPGVSEVTWRFNGRELHTDGSRGVIVSNQSLALRSVGRSNSGFYACSAANSEGESESSQLKLRVLHAPLCRSPKRQHSHAVAKHETVEVHCDMEADPSDVTFTWTFHQTHRNFQLAPNASSSTLGANHARSVLPYTPKVDSDYGTLYCLASNAVGDSVEPCIFQIIPVGPPATPFNCTVEEVTSEGVHVTCQRSGPAQQQTFLLELHDGQSPAIATNFTSGQASFRVHSLRPATRYRVVLYGVNANGRSEPVHMTVVTLPLERTLATFDPPAMITFKDPMMMKPRMNGSSPAIVTSIHPKVHIPA</sequence>
<dbReference type="GO" id="GO:0009653">
    <property type="term" value="P:anatomical structure morphogenesis"/>
    <property type="evidence" value="ECO:0007669"/>
    <property type="project" value="UniProtKB-ARBA"/>
</dbReference>
<dbReference type="EMBL" id="ABJB010486203">
    <property type="status" value="NOT_ANNOTATED_CDS"/>
    <property type="molecule type" value="Genomic_DNA"/>
</dbReference>
<dbReference type="InterPro" id="IPR007110">
    <property type="entry name" value="Ig-like_dom"/>
</dbReference>
<evidence type="ECO:0000259" key="8">
    <source>
        <dbReference type="PROSITE" id="PS50853"/>
    </source>
</evidence>
<dbReference type="SUPFAM" id="SSF48726">
    <property type="entry name" value="Immunoglobulin"/>
    <property type="match status" value="5"/>
</dbReference>
<feature type="domain" description="Ig-like" evidence="7">
    <location>
        <begin position="1"/>
        <end position="114"/>
    </location>
</feature>
<keyword evidence="5" id="KW-0472">Membrane</keyword>
<dbReference type="Pfam" id="PF08205">
    <property type="entry name" value="C2-set_2"/>
    <property type="match status" value="1"/>
</dbReference>
<keyword evidence="4" id="KW-1133">Transmembrane helix</keyword>
<evidence type="ECO:0000256" key="5">
    <source>
        <dbReference type="ARBA" id="ARBA00023136"/>
    </source>
</evidence>
<dbReference type="STRING" id="6945.B7QLR8"/>
<evidence type="ECO:0000256" key="1">
    <source>
        <dbReference type="ARBA" id="ARBA00004167"/>
    </source>
</evidence>
<evidence type="ECO:0000256" key="2">
    <source>
        <dbReference type="ARBA" id="ARBA00022692"/>
    </source>
</evidence>
<dbReference type="CDD" id="cd00063">
    <property type="entry name" value="FN3"/>
    <property type="match status" value="1"/>
</dbReference>
<dbReference type="InParanoid" id="B7QLR8"/>
<accession>B7QLR8</accession>
<name>B7QLR8_IXOSC</name>
<feature type="domain" description="Ig-like" evidence="7">
    <location>
        <begin position="228"/>
        <end position="315"/>
    </location>
</feature>
<comment type="subcellular location">
    <subcellularLocation>
        <location evidence="1">Membrane</location>
        <topology evidence="1">Single-pass membrane protein</topology>
    </subcellularLocation>
</comment>
<dbReference type="EMBL" id="ABJB010283167">
    <property type="status" value="NOT_ANNOTATED_CDS"/>
    <property type="molecule type" value="Genomic_DNA"/>
</dbReference>
<dbReference type="EMBL" id="ABJB010027299">
    <property type="status" value="NOT_ANNOTATED_CDS"/>
    <property type="molecule type" value="Genomic_DNA"/>
</dbReference>
<dbReference type="PANTHER" id="PTHR23278:SF19">
    <property type="entry name" value="OBSCURIN"/>
    <property type="match status" value="1"/>
</dbReference>